<reference evidence="8 9" key="1">
    <citation type="submission" date="2020-08" db="EMBL/GenBank/DDBJ databases">
        <title>Novel species isolated from subtropical streams in China.</title>
        <authorList>
            <person name="Lu H."/>
        </authorList>
    </citation>
    <scope>NUCLEOTIDE SEQUENCE [LARGE SCALE GENOMIC DNA]</scope>
    <source>
        <strain evidence="8 9">CY22W</strain>
    </source>
</reference>
<dbReference type="RefSeq" id="WP_186902713.1">
    <property type="nucleotide sequence ID" value="NZ_JACOGD010000002.1"/>
</dbReference>
<evidence type="ECO:0000256" key="5">
    <source>
        <dbReference type="ARBA" id="ARBA00023237"/>
    </source>
</evidence>
<accession>A0ABR7A1V3</accession>
<organism evidence="8 9">
    <name type="scientific">Undibacterium curvum</name>
    <dbReference type="NCBI Taxonomy" id="2762294"/>
    <lineage>
        <taxon>Bacteria</taxon>
        <taxon>Pseudomonadati</taxon>
        <taxon>Pseudomonadota</taxon>
        <taxon>Betaproteobacteria</taxon>
        <taxon>Burkholderiales</taxon>
        <taxon>Oxalobacteraceae</taxon>
        <taxon>Undibacterium</taxon>
    </lineage>
</organism>
<evidence type="ECO:0000256" key="1">
    <source>
        <dbReference type="ARBA" id="ARBA00004459"/>
    </source>
</evidence>
<sequence>MRTLISSLLLICLMTACGQKGPLTMPEKVTEKAQSKPLSTNPDNAQKTN</sequence>
<dbReference type="InterPro" id="IPR032831">
    <property type="entry name" value="LptM_cons"/>
</dbReference>
<keyword evidence="6 8" id="KW-0449">Lipoprotein</keyword>
<feature type="compositionally biased region" description="Polar residues" evidence="7">
    <location>
        <begin position="36"/>
        <end position="49"/>
    </location>
</feature>
<dbReference type="Proteomes" id="UP000654304">
    <property type="component" value="Unassembled WGS sequence"/>
</dbReference>
<dbReference type="PROSITE" id="PS51257">
    <property type="entry name" value="PROKAR_LIPOPROTEIN"/>
    <property type="match status" value="1"/>
</dbReference>
<evidence type="ECO:0000256" key="3">
    <source>
        <dbReference type="ARBA" id="ARBA00023136"/>
    </source>
</evidence>
<keyword evidence="9" id="KW-1185">Reference proteome</keyword>
<dbReference type="NCBIfam" id="NF047847">
    <property type="entry name" value="SS_mature_LptM"/>
    <property type="match status" value="1"/>
</dbReference>
<keyword evidence="3" id="KW-0472">Membrane</keyword>
<comment type="subcellular location">
    <subcellularLocation>
        <location evidence="1">Cell outer membrane</location>
        <topology evidence="1">Lipid-anchor</topology>
    </subcellularLocation>
</comment>
<evidence type="ECO:0000256" key="2">
    <source>
        <dbReference type="ARBA" id="ARBA00022729"/>
    </source>
</evidence>
<evidence type="ECO:0000313" key="8">
    <source>
        <dbReference type="EMBL" id="MBC3930901.1"/>
    </source>
</evidence>
<proteinExistence type="predicted"/>
<evidence type="ECO:0000313" key="9">
    <source>
        <dbReference type="Proteomes" id="UP000654304"/>
    </source>
</evidence>
<dbReference type="EMBL" id="JACOGD010000002">
    <property type="protein sequence ID" value="MBC3930901.1"/>
    <property type="molecule type" value="Genomic_DNA"/>
</dbReference>
<feature type="region of interest" description="Disordered" evidence="7">
    <location>
        <begin position="20"/>
        <end position="49"/>
    </location>
</feature>
<evidence type="ECO:0000256" key="7">
    <source>
        <dbReference type="SAM" id="MobiDB-lite"/>
    </source>
</evidence>
<evidence type="ECO:0000256" key="4">
    <source>
        <dbReference type="ARBA" id="ARBA00023139"/>
    </source>
</evidence>
<keyword evidence="4" id="KW-0564">Palmitate</keyword>
<name>A0ABR7A1V3_9BURK</name>
<evidence type="ECO:0000256" key="6">
    <source>
        <dbReference type="ARBA" id="ARBA00023288"/>
    </source>
</evidence>
<protein>
    <submittedName>
        <fullName evidence="8">Lipoprotein</fullName>
    </submittedName>
</protein>
<keyword evidence="2" id="KW-0732">Signal</keyword>
<dbReference type="Pfam" id="PF13627">
    <property type="entry name" value="LptM_cons"/>
    <property type="match status" value="1"/>
</dbReference>
<keyword evidence="5" id="KW-0998">Cell outer membrane</keyword>
<gene>
    <name evidence="8" type="ORF">H8K43_04390</name>
</gene>
<comment type="caution">
    <text evidence="8">The sequence shown here is derived from an EMBL/GenBank/DDBJ whole genome shotgun (WGS) entry which is preliminary data.</text>
</comment>